<evidence type="ECO:0000256" key="6">
    <source>
        <dbReference type="SAM" id="MobiDB-lite"/>
    </source>
</evidence>
<dbReference type="GO" id="GO:0016282">
    <property type="term" value="C:eukaryotic 43S preinitiation complex"/>
    <property type="evidence" value="ECO:0007669"/>
    <property type="project" value="UniProtKB-UniRule"/>
</dbReference>
<dbReference type="PIRSF" id="PIRSF016281">
    <property type="entry name" value="EIF-3_zeta"/>
    <property type="match status" value="1"/>
</dbReference>
<dbReference type="PANTHER" id="PTHR12399:SF0">
    <property type="entry name" value="EUKARYOTIC TRANSLATION INITIATION FACTOR 3 SUBUNIT D"/>
    <property type="match status" value="1"/>
</dbReference>
<name>A0AAD5TZ09_9FUNG</name>
<dbReference type="PANTHER" id="PTHR12399">
    <property type="entry name" value="EUKARYOTIC TRANSLATION INITIATION FACTOR 3 SUBUNIT 7"/>
    <property type="match status" value="1"/>
</dbReference>
<reference evidence="7" key="1">
    <citation type="submission" date="2020-05" db="EMBL/GenBank/DDBJ databases">
        <title>Phylogenomic resolution of chytrid fungi.</title>
        <authorList>
            <person name="Stajich J.E."/>
            <person name="Amses K."/>
            <person name="Simmons R."/>
            <person name="Seto K."/>
            <person name="Myers J."/>
            <person name="Bonds A."/>
            <person name="Quandt C.A."/>
            <person name="Barry K."/>
            <person name="Liu P."/>
            <person name="Grigoriev I."/>
            <person name="Longcore J.E."/>
            <person name="James T.Y."/>
        </authorList>
    </citation>
    <scope>NUCLEOTIDE SEQUENCE</scope>
    <source>
        <strain evidence="7">JEL0476</strain>
    </source>
</reference>
<comment type="caution">
    <text evidence="7">The sequence shown here is derived from an EMBL/GenBank/DDBJ whole genome shotgun (WGS) entry which is preliminary data.</text>
</comment>
<gene>
    <name evidence="7" type="primary">EIF3-S7</name>
    <name evidence="7" type="ORF">HK099_006328</name>
</gene>
<keyword evidence="8" id="KW-1185">Reference proteome</keyword>
<dbReference type="HAMAP" id="MF_03003">
    <property type="entry name" value="eIF3d"/>
    <property type="match status" value="1"/>
</dbReference>
<feature type="region of interest" description="Disordered" evidence="6">
    <location>
        <begin position="61"/>
        <end position="87"/>
    </location>
</feature>
<keyword evidence="1 5" id="KW-0963">Cytoplasm</keyword>
<protein>
    <recommendedName>
        <fullName evidence="5">Eukaryotic translation initiation factor 3 subunit D</fullName>
        <shortName evidence="5">eIF3d</shortName>
    </recommendedName>
</protein>
<sequence length="569" mass="64458">MVAKKPSKEIVLPSFKLPVIDVNPNGFGPCNLPVELSSVPYAPYSKSERVGKVADWTAPTEGQYRDQEGVTQTRRKPRFGNEPSFGAGSAGLFMYQHSTEEEASFSVVDRATSTRKTTGFKTQKPRVSKHANAADRRLMTTDHKKRRYGYNDKPQRIRDSSVTVAPDWRIIEEIDFNRLNKLFFDVDEPEDIAVTSQLKYLDQKVYDRVSTKNDKILHHVEHPIPNFTSSDDPILQKFAANVTGATVFATDAILATLMCASRSVYSWDLVIVKEGNKIFIDKRYDALFVNENAADPPMESTDDNPNTPGNLSSEATEINRDFARQILKEDEKYIFKDSTELAGDDQPIGAYRYRKWDLGDDITLIARTQIDAAIHQPGFNSQQESEFLEAKKSAHNAQETMFVTVKALNEFDYKAPGAGGAPDWRQKLDSQRGAVMASEMKNNGNKLAKWTVESILSGADQIRLGFVSRVHTRDPKRHTVLGTTFFKPKEFANQINLNMNNAWGILRTIVDLCLKRLSDGKFVLVKDPNKVNFNLIQYFYFFVQTLLRLYQVPLNTFNSDNEDKEEDSD</sequence>
<dbReference type="Pfam" id="PF05091">
    <property type="entry name" value="eIF-3_zeta"/>
    <property type="match status" value="1"/>
</dbReference>
<comment type="caution">
    <text evidence="5">Lacks conserved residue(s) required for the propagation of feature annotation.</text>
</comment>
<evidence type="ECO:0000313" key="8">
    <source>
        <dbReference type="Proteomes" id="UP001211065"/>
    </source>
</evidence>
<comment type="similarity">
    <text evidence="5">Belongs to the eIF-3 subunit D family.</text>
</comment>
<organism evidence="7 8">
    <name type="scientific">Clydaea vesicula</name>
    <dbReference type="NCBI Taxonomy" id="447962"/>
    <lineage>
        <taxon>Eukaryota</taxon>
        <taxon>Fungi</taxon>
        <taxon>Fungi incertae sedis</taxon>
        <taxon>Chytridiomycota</taxon>
        <taxon>Chytridiomycota incertae sedis</taxon>
        <taxon>Chytridiomycetes</taxon>
        <taxon>Lobulomycetales</taxon>
        <taxon>Lobulomycetaceae</taxon>
        <taxon>Clydaea</taxon>
    </lineage>
</organism>
<comment type="subunit">
    <text evidence="5">Component of the eukaryotic translation initiation factor 3 (eIF-3) complex.</text>
</comment>
<dbReference type="AlphaFoldDB" id="A0AAD5TZ09"/>
<proteinExistence type="inferred from homology"/>
<evidence type="ECO:0000256" key="5">
    <source>
        <dbReference type="HAMAP-Rule" id="MF_03003"/>
    </source>
</evidence>
<keyword evidence="2 5" id="KW-0396">Initiation factor</keyword>
<dbReference type="GO" id="GO:0005852">
    <property type="term" value="C:eukaryotic translation initiation factor 3 complex"/>
    <property type="evidence" value="ECO:0007669"/>
    <property type="project" value="UniProtKB-UniRule"/>
</dbReference>
<evidence type="ECO:0000256" key="1">
    <source>
        <dbReference type="ARBA" id="ARBA00022490"/>
    </source>
</evidence>
<dbReference type="InterPro" id="IPR007783">
    <property type="entry name" value="eIF3d"/>
</dbReference>
<evidence type="ECO:0000256" key="4">
    <source>
        <dbReference type="ARBA" id="ARBA00022917"/>
    </source>
</evidence>
<dbReference type="GO" id="GO:0001732">
    <property type="term" value="P:formation of cytoplasmic translation initiation complex"/>
    <property type="evidence" value="ECO:0007669"/>
    <property type="project" value="UniProtKB-UniRule"/>
</dbReference>
<dbReference type="EMBL" id="JADGJW010000539">
    <property type="protein sequence ID" value="KAJ3215501.1"/>
    <property type="molecule type" value="Genomic_DNA"/>
</dbReference>
<evidence type="ECO:0000256" key="2">
    <source>
        <dbReference type="ARBA" id="ARBA00022540"/>
    </source>
</evidence>
<dbReference type="GO" id="GO:0098808">
    <property type="term" value="F:mRNA cap binding"/>
    <property type="evidence" value="ECO:0007669"/>
    <property type="project" value="UniProtKB-UniRule"/>
</dbReference>
<evidence type="ECO:0000256" key="3">
    <source>
        <dbReference type="ARBA" id="ARBA00022884"/>
    </source>
</evidence>
<comment type="subcellular location">
    <subcellularLocation>
        <location evidence="5">Cytoplasm</location>
    </subcellularLocation>
</comment>
<accession>A0AAD5TZ09</accession>
<evidence type="ECO:0000313" key="7">
    <source>
        <dbReference type="EMBL" id="KAJ3215501.1"/>
    </source>
</evidence>
<feature type="region of interest" description="Disordered" evidence="6">
    <location>
        <begin position="294"/>
        <end position="313"/>
    </location>
</feature>
<feature type="compositionally biased region" description="Polar residues" evidence="6">
    <location>
        <begin position="303"/>
        <end position="313"/>
    </location>
</feature>
<dbReference type="Proteomes" id="UP001211065">
    <property type="component" value="Unassembled WGS sequence"/>
</dbReference>
<comment type="domain">
    <text evidence="5">The RNA gate region regulates mRNA cap recognition to prevent promiscuous mRNA-binding before assembly of eif3d into the full eukaryotic translation initiation factor 3 (eIF-3) complex.</text>
</comment>
<dbReference type="GO" id="GO:0002191">
    <property type="term" value="P:cap-dependent translational initiation"/>
    <property type="evidence" value="ECO:0007669"/>
    <property type="project" value="UniProtKB-UniRule"/>
</dbReference>
<comment type="function">
    <text evidence="5">mRNA cap-binding component of the eukaryotic translation initiation factor 3 (eIF-3) complex, which is involved in protein synthesis of a specialized repertoire of mRNAs and, together with other initiation factors, stimulates binding of mRNA and methionyl-tRNAi to the 40S ribosome. The eIF-3 complex specifically targets and initiates translation of a subset of mRNAs involved in cell proliferation. In the eIF-3 complex, eif3d specifically recognizes and binds the 7-methylguanosine cap of a subset of mRNAs.</text>
</comment>
<dbReference type="GO" id="GO:0033290">
    <property type="term" value="C:eukaryotic 48S preinitiation complex"/>
    <property type="evidence" value="ECO:0007669"/>
    <property type="project" value="UniProtKB-UniRule"/>
</dbReference>
<keyword evidence="3" id="KW-0694">RNA-binding</keyword>
<dbReference type="GO" id="GO:0003743">
    <property type="term" value="F:translation initiation factor activity"/>
    <property type="evidence" value="ECO:0007669"/>
    <property type="project" value="UniProtKB-UniRule"/>
</dbReference>
<keyword evidence="4 5" id="KW-0648">Protein biosynthesis</keyword>